<dbReference type="PANTHER" id="PTHR33678">
    <property type="entry name" value="BLL1576 PROTEIN"/>
    <property type="match status" value="1"/>
</dbReference>
<dbReference type="InterPro" id="IPR004291">
    <property type="entry name" value="Transposase_IS66_central"/>
</dbReference>
<dbReference type="Pfam" id="PF13005">
    <property type="entry name" value="zf-IS66"/>
    <property type="match status" value="1"/>
</dbReference>
<sequence>MTSLPNPDHLTPEQLRALAAQLIQRVETLDQQIETMGKKINRDQTVIEKLTHEIAQLKRLKFAKRSEQMNPQQASLLDDLIDTDIAAIEAELQALQTAPTPTEKKQKPKRTALPAEFPRTLIHHEPDNTHCPCGCALKRIGEDVSEKLDYTPGIFTVERHVRGKWVCDDCETLIQAPVPAQIIDKGIPTAGLLAHVMIAKFADHLPLYRQESIFGRAGLAIPRSTLAQWVGVTGVQLQPLVDALRDVVLGQQVIHADETPVQMLAPGSKKTHRSYVWAYATSQFCETAAVVYDFSPSRAGEHARKFLQGWKGKLVCDDFGGYKASFELGVTEIGCMAHARRKFFELHATNKSMLAEQALRYIQLLYEIERDARDLEPDLRRRIRQEKAVPVMDVLHTWMITQRDLVPEGSAISRALDYSLKRWAALSRYLDDGAVPIDNNWAENQIRPWALGRKNWLFAGSLRSGKRAAAIMSLIQSARLNGHDPYAYLKDVLKRLPTQRASEIGQLLPHQWTGPSLGMVPSADAFACINSHSG</sequence>
<dbReference type="InterPro" id="IPR024474">
    <property type="entry name" value="Znf_dom_IS66"/>
</dbReference>
<evidence type="ECO:0000259" key="5">
    <source>
        <dbReference type="Pfam" id="PF13817"/>
    </source>
</evidence>
<feature type="domain" description="Transposase TnpC homeodomain" evidence="4">
    <location>
        <begin position="50"/>
        <end position="120"/>
    </location>
</feature>
<keyword evidence="7" id="KW-1185">Reference proteome</keyword>
<name>A0A1G8RR87_9PSED</name>
<reference evidence="7" key="1">
    <citation type="submission" date="2016-10" db="EMBL/GenBank/DDBJ databases">
        <authorList>
            <person name="Varghese N."/>
            <person name="Submissions S."/>
        </authorList>
    </citation>
    <scope>NUCLEOTIDE SEQUENCE [LARGE SCALE GENOMIC DNA]</scope>
    <source>
        <strain evidence="7">ATCC 700689</strain>
    </source>
</reference>
<feature type="coiled-coil region" evidence="1">
    <location>
        <begin position="19"/>
        <end position="60"/>
    </location>
</feature>
<accession>A0A1G8RR87</accession>
<evidence type="ECO:0000259" key="2">
    <source>
        <dbReference type="Pfam" id="PF03050"/>
    </source>
</evidence>
<dbReference type="Proteomes" id="UP000182894">
    <property type="component" value="Unassembled WGS sequence"/>
</dbReference>
<dbReference type="SUPFAM" id="SSF90250">
    <property type="entry name" value="Troponin coil-coiled subunits"/>
    <property type="match status" value="1"/>
</dbReference>
<organism evidence="6 7">
    <name type="scientific">Pseudomonas abietaniphila</name>
    <dbReference type="NCBI Taxonomy" id="89065"/>
    <lineage>
        <taxon>Bacteria</taxon>
        <taxon>Pseudomonadati</taxon>
        <taxon>Pseudomonadota</taxon>
        <taxon>Gammaproteobacteria</taxon>
        <taxon>Pseudomonadales</taxon>
        <taxon>Pseudomonadaceae</taxon>
        <taxon>Pseudomonas</taxon>
    </lineage>
</organism>
<dbReference type="AlphaFoldDB" id="A0A1G8RR87"/>
<gene>
    <name evidence="6" type="ORF">SAMN05216605_12330</name>
</gene>
<dbReference type="Pfam" id="PF13817">
    <property type="entry name" value="DDE_Tnp_IS66_C"/>
    <property type="match status" value="1"/>
</dbReference>
<feature type="domain" description="Transposase IS66 C-terminal" evidence="5">
    <location>
        <begin position="473"/>
        <end position="510"/>
    </location>
</feature>
<proteinExistence type="predicted"/>
<evidence type="ECO:0000259" key="3">
    <source>
        <dbReference type="Pfam" id="PF13005"/>
    </source>
</evidence>
<dbReference type="InterPro" id="IPR024463">
    <property type="entry name" value="Transposase_TnpC_homeodom"/>
</dbReference>
<dbReference type="Pfam" id="PF13007">
    <property type="entry name" value="LZ_Tnp_IS66"/>
    <property type="match status" value="1"/>
</dbReference>
<dbReference type="InterPro" id="IPR038077">
    <property type="entry name" value="Troponin_sf"/>
</dbReference>
<dbReference type="Pfam" id="PF03050">
    <property type="entry name" value="DDE_Tnp_IS66"/>
    <property type="match status" value="1"/>
</dbReference>
<evidence type="ECO:0000256" key="1">
    <source>
        <dbReference type="SAM" id="Coils"/>
    </source>
</evidence>
<dbReference type="NCBIfam" id="NF033517">
    <property type="entry name" value="transpos_IS66"/>
    <property type="match status" value="1"/>
</dbReference>
<dbReference type="STRING" id="89065.SAMN05216605_12330"/>
<dbReference type="PANTHER" id="PTHR33678:SF1">
    <property type="entry name" value="BLL1576 PROTEIN"/>
    <property type="match status" value="1"/>
</dbReference>
<dbReference type="InterPro" id="IPR052344">
    <property type="entry name" value="Transposase-related"/>
</dbReference>
<dbReference type="RefSeq" id="WP_074758579.1">
    <property type="nucleotide sequence ID" value="NZ_FNCO01000023.1"/>
</dbReference>
<evidence type="ECO:0000313" key="6">
    <source>
        <dbReference type="EMBL" id="SDJ19477.1"/>
    </source>
</evidence>
<feature type="domain" description="Transposase IS66 central" evidence="2">
    <location>
        <begin position="185"/>
        <end position="466"/>
    </location>
</feature>
<keyword evidence="1" id="KW-0175">Coiled coil</keyword>
<evidence type="ECO:0000313" key="7">
    <source>
        <dbReference type="Proteomes" id="UP000182894"/>
    </source>
</evidence>
<protein>
    <submittedName>
        <fullName evidence="6">Transposase</fullName>
    </submittedName>
</protein>
<feature type="domain" description="Transposase IS66 zinc-finger binding" evidence="3">
    <location>
        <begin position="129"/>
        <end position="171"/>
    </location>
</feature>
<dbReference type="InterPro" id="IPR039552">
    <property type="entry name" value="IS66_C"/>
</dbReference>
<dbReference type="EMBL" id="FNCO01000023">
    <property type="protein sequence ID" value="SDJ19477.1"/>
    <property type="molecule type" value="Genomic_DNA"/>
</dbReference>
<evidence type="ECO:0000259" key="4">
    <source>
        <dbReference type="Pfam" id="PF13007"/>
    </source>
</evidence>